<proteinExistence type="predicted"/>
<dbReference type="AlphaFoldDB" id="A0AAE3EBD0"/>
<evidence type="ECO:0000256" key="1">
    <source>
        <dbReference type="SAM" id="Phobius"/>
    </source>
</evidence>
<sequence>MEKVYRSMKAAGASNLTIGIILMVVGLTTGIYLVVNGSRLLHRKNDIIF</sequence>
<dbReference type="Proteomes" id="UP001198182">
    <property type="component" value="Unassembled WGS sequence"/>
</dbReference>
<keyword evidence="1" id="KW-1133">Transmembrane helix</keyword>
<organism evidence="2 3">
    <name type="scientific">Hominifimenecus microfluidus</name>
    <dbReference type="NCBI Taxonomy" id="2885348"/>
    <lineage>
        <taxon>Bacteria</taxon>
        <taxon>Bacillati</taxon>
        <taxon>Bacillota</taxon>
        <taxon>Clostridia</taxon>
        <taxon>Lachnospirales</taxon>
        <taxon>Lachnospiraceae</taxon>
        <taxon>Hominifimenecus</taxon>
    </lineage>
</organism>
<comment type="caution">
    <text evidence="2">The sequence shown here is derived from an EMBL/GenBank/DDBJ whole genome shotgun (WGS) entry which is preliminary data.</text>
</comment>
<evidence type="ECO:0000313" key="3">
    <source>
        <dbReference type="Proteomes" id="UP001198182"/>
    </source>
</evidence>
<dbReference type="EMBL" id="JAJEQR010000025">
    <property type="protein sequence ID" value="MCC2231273.1"/>
    <property type="molecule type" value="Genomic_DNA"/>
</dbReference>
<keyword evidence="1" id="KW-0812">Transmembrane</keyword>
<gene>
    <name evidence="2" type="ORF">LKD81_09740</name>
</gene>
<dbReference type="RefSeq" id="WP_308453791.1">
    <property type="nucleotide sequence ID" value="NZ_JAJEQR010000025.1"/>
</dbReference>
<protein>
    <submittedName>
        <fullName evidence="2">Uncharacterized protein</fullName>
    </submittedName>
</protein>
<name>A0AAE3EBD0_9FIRM</name>
<reference evidence="2" key="1">
    <citation type="submission" date="2021-10" db="EMBL/GenBank/DDBJ databases">
        <title>Anaerobic single-cell dispensing facilitates the cultivation of human gut bacteria.</title>
        <authorList>
            <person name="Afrizal A."/>
        </authorList>
    </citation>
    <scope>NUCLEOTIDE SEQUENCE</scope>
    <source>
        <strain evidence="2">CLA-AA-H215</strain>
    </source>
</reference>
<feature type="transmembrane region" description="Helical" evidence="1">
    <location>
        <begin position="12"/>
        <end position="35"/>
    </location>
</feature>
<evidence type="ECO:0000313" key="2">
    <source>
        <dbReference type="EMBL" id="MCC2231273.1"/>
    </source>
</evidence>
<keyword evidence="3" id="KW-1185">Reference proteome</keyword>
<keyword evidence="1" id="KW-0472">Membrane</keyword>
<accession>A0AAE3EBD0</accession>